<feature type="region of interest" description="Adenylyl transferase" evidence="7">
    <location>
        <begin position="493"/>
        <end position="999"/>
    </location>
</feature>
<evidence type="ECO:0000256" key="6">
    <source>
        <dbReference type="ARBA" id="ARBA00023268"/>
    </source>
</evidence>
<sequence length="999" mass="114170">MTYYVYCFRYINEINLLSIINYCSFAIVAFIEDNVSNSSALPFPPLLVDQQAKSWLQFSQQYPNVTDNLPPERLVLFKNALALSDFILRSALQAPELLVELFNSEQLLSTQTPNYKVMLAEDVDKCSTEEQLQHCLRMFRLEQMVHIAVGDFLLDITLDESLKRLSSLADNMIIAANDWLSTLCQEKWGVPVNSAGEPQSLLVYGMGKLGGQELNFSSDIDLIFVYPEAGETQGLRRSIDNQLFFTRLGQKLITALNQQTADGFVYRVDMRLRPFGESGPLVLSFNAMENYYQDQGRDWERYAMLKARLIGESDYHGQLSNMLRPFVYRRYIDFSVIDSLRRMKAMIAQEVRRKQLNNNIKLGAGGIREVEFIVQVFQMIRGGRDSDLQHRNLLTVLPLLVTHGEITQQSAKILTDSYRFLRRVENIIQALNDQQTQTLPDDELDQQRLVTILADENCSNWTTFLQHLTFHMQGIHQQFGELIGEESPNRQAVDQYWTTLWDSQWSDEESIAWIEQSPQLLDNTDGVKFSHSESLWLTLRDFRREMIKRSMGSRGRHVLDKLIPTVLWHLAELKLTDQTLARVLGVLTTVATRTAYLELLFENEGALKQLIHLCRNSSWVAEHIAKFPILLDELIDPKLFHQPPLLSSYVAELRETMLRVPEEDQEAQMITLRQFKQAKQLRIAAADITGILPLTKVSDHLTALAEALVEEVANLAWQQMALRFGVPNSKLDGQDKGFAVIGYGKLGGIELGYSSDLDLVFVHDADIAEMTSGEKSISAGQFYLKLAQRMMHLFNTRMANGILYELDMRLRPSGNAGLLMVHIDTFGHYQSNDAWTWEHQALVRTRVIYGHAALAARFKEIKRDILMRTRDKALLREDVIKMRDKMRQHLDKSTTSEVDIKQGLGGLVDIEFLVQYLVLAHSAQHPKLSDYSDNINLLEYLANIGVITAHQQQALVDNYCKLRDFSHHATLQNSLAMIPADDFSAEHSEVMVIVKALLK</sequence>
<comment type="function">
    <text evidence="7">Involved in the regulation of glutamine synthetase GlnA, a key enzyme in the process to assimilate ammonia. When cellular nitrogen levels are high, the C-terminal adenylyl transferase (AT) inactivates GlnA by covalent transfer of an adenylyl group from ATP to specific tyrosine residue of GlnA, thus reducing its activity. Conversely, when nitrogen levels are low, the N-terminal adenylyl removase (AR) activates GlnA by removing the adenylyl group by phosphorolysis, increasing its activity. The regulatory region of GlnE binds the signal transduction protein PII (GlnB) which indicates the nitrogen status of the cell.</text>
</comment>
<dbReference type="EC" id="2.7.7.42" evidence="7"/>
<gene>
    <name evidence="7" type="primary">glnE</name>
    <name evidence="10" type="ORF">B5D82_12620</name>
</gene>
<evidence type="ECO:0000256" key="4">
    <source>
        <dbReference type="ARBA" id="ARBA00022840"/>
    </source>
</evidence>
<dbReference type="GO" id="GO:0000820">
    <property type="term" value="P:regulation of glutamine family amino acid metabolic process"/>
    <property type="evidence" value="ECO:0007669"/>
    <property type="project" value="UniProtKB-UniRule"/>
</dbReference>
<feature type="domain" description="Glutamate-ammonia ligase adenylyltransferase repeated" evidence="8">
    <location>
        <begin position="607"/>
        <end position="860"/>
    </location>
</feature>
<keyword evidence="3 7" id="KW-0547">Nucleotide-binding</keyword>
<organism evidence="10 11">
    <name type="scientific">Cognaticolwellia beringensis</name>
    <dbReference type="NCBI Taxonomy" id="1967665"/>
    <lineage>
        <taxon>Bacteria</taxon>
        <taxon>Pseudomonadati</taxon>
        <taxon>Pseudomonadota</taxon>
        <taxon>Gammaproteobacteria</taxon>
        <taxon>Alteromonadales</taxon>
        <taxon>Colwelliaceae</taxon>
        <taxon>Cognaticolwellia</taxon>
    </lineage>
</organism>
<dbReference type="GO" id="GO:0005829">
    <property type="term" value="C:cytosol"/>
    <property type="evidence" value="ECO:0007669"/>
    <property type="project" value="TreeGrafter"/>
</dbReference>
<feature type="domain" description="Glutamate-ammonia ligase adenylyltransferase repeated" evidence="8">
    <location>
        <begin position="78"/>
        <end position="315"/>
    </location>
</feature>
<dbReference type="FunFam" id="3.30.460.10:FF:000014">
    <property type="entry name" value="Bifunctional glutamine synthetase adenylyltransferase/adenylyl-removing enzyme"/>
    <property type="match status" value="1"/>
</dbReference>
<dbReference type="EC" id="2.7.7.89" evidence="7"/>
<dbReference type="SUPFAM" id="SSF81593">
    <property type="entry name" value="Nucleotidyltransferase substrate binding subunit/domain"/>
    <property type="match status" value="2"/>
</dbReference>
<comment type="catalytic activity">
    <reaction evidence="7">
        <text>[glutamine synthetase]-O(4)-(5'-adenylyl)-L-tyrosine + phosphate = [glutamine synthetase]-L-tyrosine + ADP</text>
        <dbReference type="Rhea" id="RHEA:43716"/>
        <dbReference type="Rhea" id="RHEA-COMP:10660"/>
        <dbReference type="Rhea" id="RHEA-COMP:10661"/>
        <dbReference type="ChEBI" id="CHEBI:43474"/>
        <dbReference type="ChEBI" id="CHEBI:46858"/>
        <dbReference type="ChEBI" id="CHEBI:83624"/>
        <dbReference type="ChEBI" id="CHEBI:456216"/>
        <dbReference type="EC" id="2.7.7.89"/>
    </reaction>
</comment>
<evidence type="ECO:0000313" key="10">
    <source>
        <dbReference type="EMBL" id="ASP48535.1"/>
    </source>
</evidence>
<dbReference type="PANTHER" id="PTHR30621:SF0">
    <property type="entry name" value="BIFUNCTIONAL GLUTAMINE SYNTHETASE ADENYLYLTRANSFERASE_ADENYLYL-REMOVING ENZYME"/>
    <property type="match status" value="1"/>
</dbReference>
<dbReference type="Pfam" id="PF08335">
    <property type="entry name" value="GlnD_UR_UTase"/>
    <property type="match status" value="2"/>
</dbReference>
<feature type="domain" description="PII-uridylyltransferase/Glutamine-synthetase adenylyltransferase" evidence="9">
    <location>
        <begin position="884"/>
        <end position="968"/>
    </location>
</feature>
<evidence type="ECO:0000256" key="7">
    <source>
        <dbReference type="HAMAP-Rule" id="MF_00802"/>
    </source>
</evidence>
<dbReference type="AlphaFoldDB" id="A0A222G9F4"/>
<dbReference type="SUPFAM" id="SSF81301">
    <property type="entry name" value="Nucleotidyltransferase"/>
    <property type="match status" value="2"/>
</dbReference>
<dbReference type="FunFam" id="1.20.120.330:FF:000005">
    <property type="entry name" value="Bifunctional glutamine synthetase adenylyltransferase/adenylyl-removing enzyme"/>
    <property type="match status" value="1"/>
</dbReference>
<comment type="similarity">
    <text evidence="7">Belongs to the GlnE family.</text>
</comment>
<dbReference type="PANTHER" id="PTHR30621">
    <property type="entry name" value="GLUTAMINE SYNTHETASE ADENYLYLTRANSFERASE"/>
    <property type="match status" value="1"/>
</dbReference>
<dbReference type="GO" id="GO:0008882">
    <property type="term" value="F:[glutamate-ammonia-ligase] adenylyltransferase activity"/>
    <property type="evidence" value="ECO:0007669"/>
    <property type="project" value="UniProtKB-UniRule"/>
</dbReference>
<keyword evidence="4 7" id="KW-0067">ATP-binding</keyword>
<dbReference type="GO" id="GO:0005524">
    <property type="term" value="F:ATP binding"/>
    <property type="evidence" value="ECO:0007669"/>
    <property type="project" value="UniProtKB-UniRule"/>
</dbReference>
<dbReference type="InterPro" id="IPR023057">
    <property type="entry name" value="GlnE"/>
</dbReference>
<name>A0A222G9F4_9GAMM</name>
<dbReference type="GO" id="GO:0047388">
    <property type="term" value="F:[glutamine synthetase]-adenylyl-L-tyrosine phosphorylase activity"/>
    <property type="evidence" value="ECO:0007669"/>
    <property type="project" value="UniProtKB-EC"/>
</dbReference>
<dbReference type="InterPro" id="IPR013546">
    <property type="entry name" value="PII_UdlTrfase/GS_AdlTrfase"/>
</dbReference>
<evidence type="ECO:0000256" key="1">
    <source>
        <dbReference type="ARBA" id="ARBA00022679"/>
    </source>
</evidence>
<keyword evidence="5 7" id="KW-0460">Magnesium</keyword>
<keyword evidence="1 7" id="KW-0808">Transferase</keyword>
<proteinExistence type="inferred from homology"/>
<evidence type="ECO:0000313" key="11">
    <source>
        <dbReference type="Proteomes" id="UP000202259"/>
    </source>
</evidence>
<evidence type="ECO:0000259" key="8">
    <source>
        <dbReference type="Pfam" id="PF03710"/>
    </source>
</evidence>
<dbReference type="GO" id="GO:0000287">
    <property type="term" value="F:magnesium ion binding"/>
    <property type="evidence" value="ECO:0007669"/>
    <property type="project" value="UniProtKB-UniRule"/>
</dbReference>
<accession>A0A222G9F4</accession>
<keyword evidence="11" id="KW-1185">Reference proteome</keyword>
<dbReference type="Gene3D" id="1.10.4050.10">
    <property type="entry name" value="Glutamine synthase adenylyltransferase GlnE"/>
    <property type="match status" value="1"/>
</dbReference>
<dbReference type="NCBIfam" id="NF008292">
    <property type="entry name" value="PRK11072.1"/>
    <property type="match status" value="1"/>
</dbReference>
<dbReference type="Gene3D" id="1.20.120.1510">
    <property type="match status" value="1"/>
</dbReference>
<protein>
    <recommendedName>
        <fullName evidence="7">Bifunctional glutamine synthetase adenylyltransferase/adenylyl-removing enzyme</fullName>
    </recommendedName>
    <alternativeName>
        <fullName evidence="7">ATP:glutamine synthetase adenylyltransferase</fullName>
    </alternativeName>
    <alternativeName>
        <fullName evidence="7">ATase</fullName>
    </alternativeName>
    <domain>
        <recommendedName>
            <fullName evidence="7">Glutamine synthetase adenylyl-L-tyrosine phosphorylase</fullName>
            <ecNumber evidence="7">2.7.7.89</ecNumber>
        </recommendedName>
        <alternativeName>
            <fullName evidence="7">Adenylyl removase</fullName>
            <shortName evidence="7">AR</shortName>
            <shortName evidence="7">AT-N</shortName>
        </alternativeName>
    </domain>
    <domain>
        <recommendedName>
            <fullName evidence="7">Glutamine synthetase adenylyl transferase</fullName>
            <ecNumber evidence="7">2.7.7.42</ecNumber>
        </recommendedName>
        <alternativeName>
            <fullName evidence="7">Adenylyl transferase</fullName>
            <shortName evidence="7">AT</shortName>
            <shortName evidence="7">AT-C</shortName>
        </alternativeName>
    </domain>
</protein>
<keyword evidence="2 7" id="KW-0548">Nucleotidyltransferase</keyword>
<dbReference type="Proteomes" id="UP000202259">
    <property type="component" value="Chromosome"/>
</dbReference>
<reference evidence="10 11" key="1">
    <citation type="submission" date="2017-08" db="EMBL/GenBank/DDBJ databases">
        <title>Complete genome of Colwellia sp. NB097-1, a psychrophile bacterium ioslated from Bering Sea.</title>
        <authorList>
            <person name="Chen X."/>
        </authorList>
    </citation>
    <scope>NUCLEOTIDE SEQUENCE [LARGE SCALE GENOMIC DNA]</scope>
    <source>
        <strain evidence="10 11">NB097-1</strain>
    </source>
</reference>
<dbReference type="EMBL" id="CP020465">
    <property type="protein sequence ID" value="ASP48535.1"/>
    <property type="molecule type" value="Genomic_DNA"/>
</dbReference>
<keyword evidence="6 7" id="KW-0511">Multifunctional enzyme</keyword>
<dbReference type="FunFam" id="3.30.460.10:FF:000009">
    <property type="entry name" value="Bifunctional glutamine synthetase adenylyltransferase/adenylyl-removing enzyme"/>
    <property type="match status" value="1"/>
</dbReference>
<dbReference type="Gene3D" id="3.30.460.10">
    <property type="entry name" value="Beta Polymerase, domain 2"/>
    <property type="match status" value="2"/>
</dbReference>
<dbReference type="InterPro" id="IPR043519">
    <property type="entry name" value="NT_sf"/>
</dbReference>
<dbReference type="Pfam" id="PF03710">
    <property type="entry name" value="GlnE"/>
    <property type="match status" value="2"/>
</dbReference>
<evidence type="ECO:0000259" key="9">
    <source>
        <dbReference type="Pfam" id="PF08335"/>
    </source>
</evidence>
<evidence type="ECO:0000256" key="3">
    <source>
        <dbReference type="ARBA" id="ARBA00022741"/>
    </source>
</evidence>
<evidence type="ECO:0000256" key="5">
    <source>
        <dbReference type="ARBA" id="ARBA00022842"/>
    </source>
</evidence>
<comment type="cofactor">
    <cofactor evidence="7">
        <name>Mg(2+)</name>
        <dbReference type="ChEBI" id="CHEBI:18420"/>
    </cofactor>
</comment>
<feature type="region of interest" description="Adenylyl removase" evidence="7">
    <location>
        <begin position="1"/>
        <end position="487"/>
    </location>
</feature>
<dbReference type="CDD" id="cd05401">
    <property type="entry name" value="NT_GlnE_GlnD_like"/>
    <property type="match status" value="2"/>
</dbReference>
<comment type="catalytic activity">
    <reaction evidence="7">
        <text>[glutamine synthetase]-L-tyrosine + ATP = [glutamine synthetase]-O(4)-(5'-adenylyl)-L-tyrosine + diphosphate</text>
        <dbReference type="Rhea" id="RHEA:18589"/>
        <dbReference type="Rhea" id="RHEA-COMP:10660"/>
        <dbReference type="Rhea" id="RHEA-COMP:10661"/>
        <dbReference type="ChEBI" id="CHEBI:30616"/>
        <dbReference type="ChEBI" id="CHEBI:33019"/>
        <dbReference type="ChEBI" id="CHEBI:46858"/>
        <dbReference type="ChEBI" id="CHEBI:83624"/>
        <dbReference type="EC" id="2.7.7.42"/>
    </reaction>
</comment>
<dbReference type="Gene3D" id="1.20.120.330">
    <property type="entry name" value="Nucleotidyltransferases domain 2"/>
    <property type="match status" value="2"/>
</dbReference>
<dbReference type="InterPro" id="IPR005190">
    <property type="entry name" value="GlnE_rpt_dom"/>
</dbReference>
<dbReference type="HAMAP" id="MF_00802">
    <property type="entry name" value="GlnE"/>
    <property type="match status" value="1"/>
</dbReference>
<feature type="domain" description="PII-uridylyltransferase/Glutamine-synthetase adenylyltransferase" evidence="9">
    <location>
        <begin position="341"/>
        <end position="483"/>
    </location>
</feature>
<dbReference type="KEGG" id="cber:B5D82_12620"/>
<evidence type="ECO:0000256" key="2">
    <source>
        <dbReference type="ARBA" id="ARBA00022695"/>
    </source>
</evidence>
<dbReference type="OrthoDB" id="9759366at2"/>